<evidence type="ECO:0000256" key="2">
    <source>
        <dbReference type="SAM" id="MobiDB-lite"/>
    </source>
</evidence>
<dbReference type="VEuPathDB" id="FungiDB:AeMF1_011489"/>
<dbReference type="GO" id="GO:0005509">
    <property type="term" value="F:calcium ion binding"/>
    <property type="evidence" value="ECO:0007669"/>
    <property type="project" value="InterPro"/>
</dbReference>
<name>A0A6G0XYK4_9STRA</name>
<proteinExistence type="predicted"/>
<keyword evidence="5" id="KW-1185">Reference proteome</keyword>
<comment type="caution">
    <text evidence="4">The sequence shown here is derived from an EMBL/GenBank/DDBJ whole genome shotgun (WGS) entry which is preliminary data.</text>
</comment>
<feature type="domain" description="EF-hand" evidence="3">
    <location>
        <begin position="85"/>
        <end position="120"/>
    </location>
</feature>
<feature type="region of interest" description="Disordered" evidence="2">
    <location>
        <begin position="428"/>
        <end position="450"/>
    </location>
</feature>
<dbReference type="Gene3D" id="1.10.238.10">
    <property type="entry name" value="EF-hand"/>
    <property type="match status" value="2"/>
</dbReference>
<evidence type="ECO:0000313" key="5">
    <source>
        <dbReference type="Proteomes" id="UP000481153"/>
    </source>
</evidence>
<dbReference type="SUPFAM" id="SSF47473">
    <property type="entry name" value="EF-hand"/>
    <property type="match status" value="1"/>
</dbReference>
<dbReference type="Proteomes" id="UP000481153">
    <property type="component" value="Unassembled WGS sequence"/>
</dbReference>
<evidence type="ECO:0000256" key="1">
    <source>
        <dbReference type="ARBA" id="ARBA00022837"/>
    </source>
</evidence>
<dbReference type="AlphaFoldDB" id="A0A6G0XYK4"/>
<dbReference type="PROSITE" id="PS00018">
    <property type="entry name" value="EF_HAND_1"/>
    <property type="match status" value="1"/>
</dbReference>
<gene>
    <name evidence="4" type="ORF">Ae201684_000060</name>
</gene>
<evidence type="ECO:0000259" key="3">
    <source>
        <dbReference type="PROSITE" id="PS50222"/>
    </source>
</evidence>
<dbReference type="InterPro" id="IPR018247">
    <property type="entry name" value="EF_Hand_1_Ca_BS"/>
</dbReference>
<dbReference type="EMBL" id="VJMJ01000001">
    <property type="protein sequence ID" value="KAF0745606.1"/>
    <property type="molecule type" value="Genomic_DNA"/>
</dbReference>
<reference evidence="4 5" key="1">
    <citation type="submission" date="2019-07" db="EMBL/GenBank/DDBJ databases">
        <title>Genomics analysis of Aphanomyces spp. identifies a new class of oomycete effector associated with host adaptation.</title>
        <authorList>
            <person name="Gaulin E."/>
        </authorList>
    </citation>
    <scope>NUCLEOTIDE SEQUENCE [LARGE SCALE GENOMIC DNA]</scope>
    <source>
        <strain evidence="4 5">ATCC 201684</strain>
    </source>
</reference>
<keyword evidence="1" id="KW-0106">Calcium</keyword>
<protein>
    <recommendedName>
        <fullName evidence="3">EF-hand domain-containing protein</fullName>
    </recommendedName>
</protein>
<evidence type="ECO:0000313" key="4">
    <source>
        <dbReference type="EMBL" id="KAF0745606.1"/>
    </source>
</evidence>
<dbReference type="PROSITE" id="PS50222">
    <property type="entry name" value="EF_HAND_2"/>
    <property type="match status" value="1"/>
</dbReference>
<feature type="compositionally biased region" description="Pro residues" evidence="2">
    <location>
        <begin position="371"/>
        <end position="383"/>
    </location>
</feature>
<dbReference type="InterPro" id="IPR011992">
    <property type="entry name" value="EF-hand-dom_pair"/>
</dbReference>
<feature type="region of interest" description="Disordered" evidence="2">
    <location>
        <begin position="336"/>
        <end position="396"/>
    </location>
</feature>
<accession>A0A6G0XYK4</accession>
<dbReference type="InterPro" id="IPR002048">
    <property type="entry name" value="EF_hand_dom"/>
</dbReference>
<organism evidence="4 5">
    <name type="scientific">Aphanomyces euteiches</name>
    <dbReference type="NCBI Taxonomy" id="100861"/>
    <lineage>
        <taxon>Eukaryota</taxon>
        <taxon>Sar</taxon>
        <taxon>Stramenopiles</taxon>
        <taxon>Oomycota</taxon>
        <taxon>Saprolegniomycetes</taxon>
        <taxon>Saprolegniales</taxon>
        <taxon>Verrucalvaceae</taxon>
        <taxon>Aphanomyces</taxon>
    </lineage>
</organism>
<sequence length="450" mass="51087">MGKRVPLPTTTATPGLLPSILPKPDYWQLTHVEQLLREKILERTKIQDGKFIYQQAYRLLERHRGRGIDLPSFTHAIKTTLSVDLGDADIATLFHKYDVDGNGRIELYEFINRVLPQDYDTKVPSWIQTSIDRGDAQQLAIRQADRRTYENGRAFGEAYNPRRSLDDLRHDILVKLHQKIPKCIDRLRTAFKLLHTTGAPSMSKIDVRQSIRDVLGIALTEPQTNGLLDAFVIDGTDRVDVHAFLQRIFEADEVAPKEAGIFAADSEDDMRFHGGKRQIVPDRGIVQPQRFQKRVHGYWKTKHKNANPLRLQKPPPPRRRFTSKFQVPAVASAIPRRAATAAMDPPNAPSRKPRRLVWAKPLQLEDEMQRPMPPPSQHRPTPPKTTSKESAARPATHAVATTLASMSLEDDNAAYNGPRVAVSHRLQHSEAPYKANKPNWRVTENTFTAR</sequence>